<organism evidence="2">
    <name type="scientific">Blautia hansenii</name>
    <name type="common">Ruminococcus hansenii</name>
    <dbReference type="NCBI Taxonomy" id="1322"/>
    <lineage>
        <taxon>Bacteria</taxon>
        <taxon>Bacillati</taxon>
        <taxon>Bacillota</taxon>
        <taxon>Clostridia</taxon>
        <taxon>Lachnospirales</taxon>
        <taxon>Lachnospiraceae</taxon>
        <taxon>Blautia</taxon>
    </lineage>
</organism>
<feature type="transmembrane region" description="Helical" evidence="1">
    <location>
        <begin position="12"/>
        <end position="30"/>
    </location>
</feature>
<evidence type="ECO:0008006" key="3">
    <source>
        <dbReference type="Google" id="ProtNLM"/>
    </source>
</evidence>
<evidence type="ECO:0000256" key="1">
    <source>
        <dbReference type="SAM" id="Phobius"/>
    </source>
</evidence>
<dbReference type="AlphaFoldDB" id="A0A6N2UNT2"/>
<name>A0A6N2UNT2_BLAHA</name>
<dbReference type="RefSeq" id="WP_156342544.1">
    <property type="nucleotide sequence ID" value="NZ_CACRSY010000014.1"/>
</dbReference>
<keyword evidence="1" id="KW-0472">Membrane</keyword>
<dbReference type="EMBL" id="CACRSY010000014">
    <property type="protein sequence ID" value="VYT20295.1"/>
    <property type="molecule type" value="Genomic_DNA"/>
</dbReference>
<sequence>MDKILSLLTKENITFLIAVLGFLLSLYNFLRDILQNRMKLHVIYKNHLISEHDHKGITISMSIENKVKVPISISRIFLNIDDTSLEFYWIPQFVFQATQKCKGEILDEINVHTIPLPAHIEGYGIIGGFFFCKSPIPISNAELLSAKTSITIHSNKGTKFYPISMNNTSLER</sequence>
<proteinExistence type="predicted"/>
<reference evidence="2" key="1">
    <citation type="submission" date="2019-11" db="EMBL/GenBank/DDBJ databases">
        <authorList>
            <person name="Feng L."/>
        </authorList>
    </citation>
    <scope>NUCLEOTIDE SEQUENCE</scope>
    <source>
        <strain evidence="2">BhanseniiLFYP23</strain>
    </source>
</reference>
<keyword evidence="1" id="KW-1133">Transmembrane helix</keyword>
<gene>
    <name evidence="2" type="ORF">BHLFYP23_00595</name>
</gene>
<protein>
    <recommendedName>
        <fullName evidence="3">Late embryogenesis abundant protein</fullName>
    </recommendedName>
</protein>
<evidence type="ECO:0000313" key="2">
    <source>
        <dbReference type="EMBL" id="VYT20295.1"/>
    </source>
</evidence>
<accession>A0A6N2UNT2</accession>
<keyword evidence="1" id="KW-0812">Transmembrane</keyword>